<dbReference type="InterPro" id="IPR006218">
    <property type="entry name" value="DAHP1/KDSA"/>
</dbReference>
<evidence type="ECO:0000256" key="1">
    <source>
        <dbReference type="ARBA" id="ARBA00022679"/>
    </source>
</evidence>
<dbReference type="Pfam" id="PF00793">
    <property type="entry name" value="DAHP_synth_1"/>
    <property type="match status" value="1"/>
</dbReference>
<feature type="domain" description="DAHP synthetase I/KDSA" evidence="3">
    <location>
        <begin position="64"/>
        <end position="297"/>
    </location>
</feature>
<accession>A0A419EMZ9</accession>
<dbReference type="Proteomes" id="UP000285961">
    <property type="component" value="Unassembled WGS sequence"/>
</dbReference>
<comment type="caution">
    <text evidence="4">The sequence shown here is derived from an EMBL/GenBank/DDBJ whole genome shotgun (WGS) entry which is preliminary data.</text>
</comment>
<dbReference type="PANTHER" id="PTHR43018:SF1">
    <property type="entry name" value="PROTEIN AROA(G)"/>
    <property type="match status" value="1"/>
</dbReference>
<dbReference type="AlphaFoldDB" id="A0A419EMZ9"/>
<dbReference type="EC" id="2.5.1.54" evidence="4"/>
<dbReference type="GO" id="GO:0003849">
    <property type="term" value="F:3-deoxy-7-phosphoheptulonate synthase activity"/>
    <property type="evidence" value="ECO:0007669"/>
    <property type="project" value="UniProtKB-EC"/>
</dbReference>
<evidence type="ECO:0000313" key="5">
    <source>
        <dbReference type="Proteomes" id="UP000285961"/>
    </source>
</evidence>
<dbReference type="InterPro" id="IPR006268">
    <property type="entry name" value="DAHP_syn_2"/>
</dbReference>
<feature type="region of interest" description="Disordered" evidence="2">
    <location>
        <begin position="1"/>
        <end position="38"/>
    </location>
</feature>
<name>A0A419EMZ9_9BACT</name>
<dbReference type="SUPFAM" id="SSF51569">
    <property type="entry name" value="Aldolase"/>
    <property type="match status" value="1"/>
</dbReference>
<dbReference type="NCBIfam" id="NF009239">
    <property type="entry name" value="PRK12595.1"/>
    <property type="match status" value="1"/>
</dbReference>
<keyword evidence="1 4" id="KW-0808">Transferase</keyword>
<dbReference type="EMBL" id="QZKI01000144">
    <property type="protein sequence ID" value="RJP63944.1"/>
    <property type="molecule type" value="Genomic_DNA"/>
</dbReference>
<dbReference type="Gene3D" id="3.20.20.70">
    <property type="entry name" value="Aldolase class I"/>
    <property type="match status" value="1"/>
</dbReference>
<dbReference type="NCBIfam" id="TIGR01361">
    <property type="entry name" value="DAHP_synth_Bsub"/>
    <property type="match status" value="1"/>
</dbReference>
<protein>
    <submittedName>
        <fullName evidence="4">3-deoxy-7-phosphoheptulonate synthase</fullName>
        <ecNumber evidence="4">2.5.1.54</ecNumber>
    </submittedName>
</protein>
<evidence type="ECO:0000313" key="4">
    <source>
        <dbReference type="EMBL" id="RJP63944.1"/>
    </source>
</evidence>
<sequence length="325" mass="34447">MITVEPQLNPGNNARSTTVLPPGSVHVAEPVKPPASRSKPYWLASREAHPEPTIVDVAGIPVGGLPIIVIAGPCCVESEQSMIETARLVKRLGAHMLRGGAFKPRTSPYSFQGLGVEGLRHLARARELTGLPIVTELLSPAEMDAVASCADVIQIGARNAQNTALLCDVARSGRPVLLKRGMSCTIEEWLMSAEYLLSHGNPNVILCERGIRSFENMTRNTLDLSAVAAAKRETHLPVIVDPSHGTGRRDLVIPMARAAVAAGADGLLVEVHPEPDKALSDGAQSLTIEMFAQLMREIAPVATALGRTVQIDMAVAAGQLGLPLS</sequence>
<proteinExistence type="predicted"/>
<dbReference type="GO" id="GO:0009073">
    <property type="term" value="P:aromatic amino acid family biosynthetic process"/>
    <property type="evidence" value="ECO:0007669"/>
    <property type="project" value="InterPro"/>
</dbReference>
<dbReference type="NCBIfam" id="NF006421">
    <property type="entry name" value="PRK08673.1"/>
    <property type="match status" value="1"/>
</dbReference>
<dbReference type="PANTHER" id="PTHR43018">
    <property type="entry name" value="PHOSPHO-2-DEHYDRO-3-DEOXYHEPTONATE ALDOLASE"/>
    <property type="match status" value="1"/>
</dbReference>
<dbReference type="GO" id="GO:0016832">
    <property type="term" value="F:aldehyde-lyase activity"/>
    <property type="evidence" value="ECO:0007669"/>
    <property type="project" value="InterPro"/>
</dbReference>
<dbReference type="InterPro" id="IPR052899">
    <property type="entry name" value="Class-I_DAHP_synthase"/>
</dbReference>
<evidence type="ECO:0000256" key="2">
    <source>
        <dbReference type="SAM" id="MobiDB-lite"/>
    </source>
</evidence>
<evidence type="ECO:0000259" key="3">
    <source>
        <dbReference type="Pfam" id="PF00793"/>
    </source>
</evidence>
<reference evidence="4 5" key="1">
    <citation type="journal article" date="2017" name="ISME J.">
        <title>Energy and carbon metabolisms in a deep terrestrial subsurface fluid microbial community.</title>
        <authorList>
            <person name="Momper L."/>
            <person name="Jungbluth S.P."/>
            <person name="Lee M.D."/>
            <person name="Amend J.P."/>
        </authorList>
    </citation>
    <scope>NUCLEOTIDE SEQUENCE [LARGE SCALE GENOMIC DNA]</scope>
    <source>
        <strain evidence="4">SURF_17</strain>
    </source>
</reference>
<gene>
    <name evidence="4" type="primary">aroF</name>
    <name evidence="4" type="ORF">C4532_20145</name>
</gene>
<organism evidence="4 5">
    <name type="scientific">Candidatus Abyssobacteria bacterium SURF_17</name>
    <dbReference type="NCBI Taxonomy" id="2093361"/>
    <lineage>
        <taxon>Bacteria</taxon>
        <taxon>Pseudomonadati</taxon>
        <taxon>Candidatus Hydrogenedentota</taxon>
        <taxon>Candidatus Abyssobacteria</taxon>
    </lineage>
</organism>
<feature type="compositionally biased region" description="Polar residues" evidence="2">
    <location>
        <begin position="9"/>
        <end position="19"/>
    </location>
</feature>
<dbReference type="InterPro" id="IPR013785">
    <property type="entry name" value="Aldolase_TIM"/>
</dbReference>